<organism evidence="4 5">
    <name type="scientific">Corallococcus sicarius</name>
    <dbReference type="NCBI Taxonomy" id="2316726"/>
    <lineage>
        <taxon>Bacteria</taxon>
        <taxon>Pseudomonadati</taxon>
        <taxon>Myxococcota</taxon>
        <taxon>Myxococcia</taxon>
        <taxon>Myxococcales</taxon>
        <taxon>Cystobacterineae</taxon>
        <taxon>Myxococcaceae</taxon>
        <taxon>Corallococcus</taxon>
    </lineage>
</organism>
<reference evidence="5" key="1">
    <citation type="submission" date="2018-09" db="EMBL/GenBank/DDBJ databases">
        <authorList>
            <person name="Livingstone P.G."/>
            <person name="Whitworth D.E."/>
        </authorList>
    </citation>
    <scope>NUCLEOTIDE SEQUENCE [LARGE SCALE GENOMIC DNA]</scope>
    <source>
        <strain evidence="5">CA040B</strain>
    </source>
</reference>
<accession>A0A3A8MYL1</accession>
<evidence type="ECO:0000256" key="2">
    <source>
        <dbReference type="ARBA" id="ARBA00023186"/>
    </source>
</evidence>
<dbReference type="HAMAP" id="MF_01385">
    <property type="entry name" value="UreF"/>
    <property type="match status" value="1"/>
</dbReference>
<dbReference type="PANTHER" id="PTHR33620">
    <property type="entry name" value="UREASE ACCESSORY PROTEIN F"/>
    <property type="match status" value="1"/>
</dbReference>
<dbReference type="PANTHER" id="PTHR33620:SF1">
    <property type="entry name" value="UREASE ACCESSORY PROTEIN F"/>
    <property type="match status" value="1"/>
</dbReference>
<name>A0A3A8MYL1_9BACT</name>
<dbReference type="EMBL" id="RAWG01000401">
    <property type="protein sequence ID" value="RKH32742.1"/>
    <property type="molecule type" value="Genomic_DNA"/>
</dbReference>
<evidence type="ECO:0000313" key="4">
    <source>
        <dbReference type="EMBL" id="RKH32742.1"/>
    </source>
</evidence>
<dbReference type="GO" id="GO:0016151">
    <property type="term" value="F:nickel cation binding"/>
    <property type="evidence" value="ECO:0007669"/>
    <property type="project" value="UniProtKB-UniRule"/>
</dbReference>
<keyword evidence="5" id="KW-1185">Reference proteome</keyword>
<comment type="subunit">
    <text evidence="3">UreD, UreF and UreG form a complex that acts as a GTP-hydrolysis-dependent molecular chaperone, activating the urease apoprotein by helping to assemble the nickel containing metallocenter of UreC. The UreE protein probably delivers the nickel.</text>
</comment>
<evidence type="ECO:0000256" key="1">
    <source>
        <dbReference type="ARBA" id="ARBA00022988"/>
    </source>
</evidence>
<comment type="similarity">
    <text evidence="3">Belongs to the UreF family.</text>
</comment>
<dbReference type="Pfam" id="PF01730">
    <property type="entry name" value="UreF"/>
    <property type="match status" value="1"/>
</dbReference>
<evidence type="ECO:0000313" key="5">
    <source>
        <dbReference type="Proteomes" id="UP000273405"/>
    </source>
</evidence>
<keyword evidence="2 3" id="KW-0143">Chaperone</keyword>
<dbReference type="Proteomes" id="UP000273405">
    <property type="component" value="Unassembled WGS sequence"/>
</dbReference>
<dbReference type="AlphaFoldDB" id="A0A3A8MYL1"/>
<protein>
    <recommendedName>
        <fullName evidence="3">Urease accessory protein UreF</fullName>
    </recommendedName>
</protein>
<dbReference type="PIRSF" id="PIRSF009467">
    <property type="entry name" value="Ureas_acces_UreF"/>
    <property type="match status" value="1"/>
</dbReference>
<dbReference type="InterPro" id="IPR038277">
    <property type="entry name" value="UreF_sf"/>
</dbReference>
<keyword evidence="3" id="KW-0963">Cytoplasm</keyword>
<sequence>MGSGWRVLQLADSGFPTGGFAHSGGLEAAVQQGEVRGGADVRRFVEALLWQAGLGGLPLVNDAWKAPATLPALDARADVFLSNHVAHRASRTQGRAFLDTCARIFPEAVGPVRDAARAAGVKFHHAPVFGAVLCALEVDLEDAQRLFLSLTLRGALSAGVRMGVIGTHESHQLQHAATPLLDTVFARCGALGVEDLAQPAPLWDLLGATHDRLYSRLFLS</sequence>
<comment type="subcellular location">
    <subcellularLocation>
        <location evidence="3">Cytoplasm</location>
    </subcellularLocation>
</comment>
<gene>
    <name evidence="3" type="primary">ureF</name>
    <name evidence="4" type="ORF">D7X12_36940</name>
</gene>
<dbReference type="InterPro" id="IPR002639">
    <property type="entry name" value="UreF"/>
</dbReference>
<dbReference type="OrthoDB" id="9798772at2"/>
<dbReference type="RefSeq" id="WP_120629896.1">
    <property type="nucleotide sequence ID" value="NZ_RAWG01000401.1"/>
</dbReference>
<dbReference type="GO" id="GO:0005737">
    <property type="term" value="C:cytoplasm"/>
    <property type="evidence" value="ECO:0007669"/>
    <property type="project" value="UniProtKB-SubCell"/>
</dbReference>
<proteinExistence type="inferred from homology"/>
<evidence type="ECO:0000256" key="3">
    <source>
        <dbReference type="HAMAP-Rule" id="MF_01385"/>
    </source>
</evidence>
<dbReference type="Gene3D" id="1.10.4190.10">
    <property type="entry name" value="Urease accessory protein UreF"/>
    <property type="match status" value="1"/>
</dbReference>
<keyword evidence="1 3" id="KW-0996">Nickel insertion</keyword>
<comment type="caution">
    <text evidence="4">The sequence shown here is derived from an EMBL/GenBank/DDBJ whole genome shotgun (WGS) entry which is preliminary data.</text>
</comment>
<comment type="function">
    <text evidence="3">Required for maturation of urease via the functional incorporation of the urease nickel metallocenter.</text>
</comment>